<protein>
    <submittedName>
        <fullName evidence="1">Uncharacterized protein</fullName>
    </submittedName>
</protein>
<dbReference type="AlphaFoldDB" id="A0A0F9ZV59"/>
<reference evidence="2" key="1">
    <citation type="journal article" date="2015" name="Genome Announc.">
        <title>Draft whole-genome sequence of the biocontrol agent Trichoderma harzianum T6776.</title>
        <authorList>
            <person name="Baroncelli R."/>
            <person name="Piaggeschi G."/>
            <person name="Fiorini L."/>
            <person name="Bertolini E."/>
            <person name="Zapparata A."/>
            <person name="Pe M.E."/>
            <person name="Sarrocco S."/>
            <person name="Vannacci G."/>
        </authorList>
    </citation>
    <scope>NUCLEOTIDE SEQUENCE [LARGE SCALE GENOMIC DNA]</scope>
    <source>
        <strain evidence="2">T6776</strain>
    </source>
</reference>
<sequence length="222" mass="23788">PVLTLPLPRRILAHQASVAQFRSGHVFARLPGHPVHKCQHHRPPVPRRRCERLHLRPVVLRHKVLALLFPRPLSVMYDDRNHHLPGPPLPSAPEIASALTTTSRAARGKLSRPALIDVLNLMQSTPIALPHVTKSSISAENGTATTLVPASRIIAGSININSMLFPAPIGSTQMAACPPPSSFMITCMLSSCFADRHLAPFPSSFSSPAATSSTAPGSSPCC</sequence>
<organism evidence="1 2">
    <name type="scientific">Trichoderma harzianum</name>
    <name type="common">Hypocrea lixii</name>
    <dbReference type="NCBI Taxonomy" id="5544"/>
    <lineage>
        <taxon>Eukaryota</taxon>
        <taxon>Fungi</taxon>
        <taxon>Dikarya</taxon>
        <taxon>Ascomycota</taxon>
        <taxon>Pezizomycotina</taxon>
        <taxon>Sordariomycetes</taxon>
        <taxon>Hypocreomycetidae</taxon>
        <taxon>Hypocreales</taxon>
        <taxon>Hypocreaceae</taxon>
        <taxon>Trichoderma</taxon>
    </lineage>
</organism>
<gene>
    <name evidence="1" type="ORF">THAR02_10902</name>
</gene>
<proteinExistence type="predicted"/>
<dbReference type="EMBL" id="JOKZ01000670">
    <property type="protein sequence ID" value="KKO96993.1"/>
    <property type="molecule type" value="Genomic_DNA"/>
</dbReference>
<evidence type="ECO:0000313" key="1">
    <source>
        <dbReference type="EMBL" id="KKO96993.1"/>
    </source>
</evidence>
<dbReference type="Proteomes" id="UP000034112">
    <property type="component" value="Unassembled WGS sequence"/>
</dbReference>
<comment type="caution">
    <text evidence="1">The sequence shown here is derived from an EMBL/GenBank/DDBJ whole genome shotgun (WGS) entry which is preliminary data.</text>
</comment>
<evidence type="ECO:0000313" key="2">
    <source>
        <dbReference type="Proteomes" id="UP000034112"/>
    </source>
</evidence>
<name>A0A0F9ZV59_TRIHA</name>
<accession>A0A0F9ZV59</accession>
<feature type="non-terminal residue" evidence="1">
    <location>
        <position position="1"/>
    </location>
</feature>